<evidence type="ECO:0000256" key="1">
    <source>
        <dbReference type="SAM" id="MobiDB-lite"/>
    </source>
</evidence>
<proteinExistence type="predicted"/>
<feature type="region of interest" description="Disordered" evidence="1">
    <location>
        <begin position="389"/>
        <end position="461"/>
    </location>
</feature>
<dbReference type="Proteomes" id="UP001212152">
    <property type="component" value="Unassembled WGS sequence"/>
</dbReference>
<dbReference type="AlphaFoldDB" id="A0AAD5TF77"/>
<dbReference type="EMBL" id="JADGJQ010000057">
    <property type="protein sequence ID" value="KAJ3174980.1"/>
    <property type="molecule type" value="Genomic_DNA"/>
</dbReference>
<keyword evidence="2" id="KW-1133">Transmembrane helix</keyword>
<evidence type="ECO:0000313" key="4">
    <source>
        <dbReference type="Proteomes" id="UP001212152"/>
    </source>
</evidence>
<dbReference type="PANTHER" id="PTHR12300:SF117">
    <property type="entry name" value="LP05237P-RELATED"/>
    <property type="match status" value="1"/>
</dbReference>
<accession>A0AAD5TF77</accession>
<keyword evidence="4" id="KW-1185">Reference proteome</keyword>
<organism evidence="3 4">
    <name type="scientific">Geranomyces variabilis</name>
    <dbReference type="NCBI Taxonomy" id="109894"/>
    <lineage>
        <taxon>Eukaryota</taxon>
        <taxon>Fungi</taxon>
        <taxon>Fungi incertae sedis</taxon>
        <taxon>Chytridiomycota</taxon>
        <taxon>Chytridiomycota incertae sedis</taxon>
        <taxon>Chytridiomycetes</taxon>
        <taxon>Spizellomycetales</taxon>
        <taxon>Powellomycetaceae</taxon>
        <taxon>Geranomyces</taxon>
    </lineage>
</organism>
<protein>
    <submittedName>
        <fullName evidence="3">Receptor expression-enhancing protein 2</fullName>
    </submittedName>
</protein>
<evidence type="ECO:0000256" key="2">
    <source>
        <dbReference type="SAM" id="Phobius"/>
    </source>
</evidence>
<feature type="region of interest" description="Disordered" evidence="1">
    <location>
        <begin position="306"/>
        <end position="374"/>
    </location>
</feature>
<feature type="transmembrane region" description="Helical" evidence="2">
    <location>
        <begin position="66"/>
        <end position="88"/>
    </location>
</feature>
<name>A0AAD5TF77_9FUNG</name>
<comment type="caution">
    <text evidence="3">The sequence shown here is derived from an EMBL/GenBank/DDBJ whole genome shotgun (WGS) entry which is preliminary data.</text>
</comment>
<keyword evidence="2" id="KW-0812">Transmembrane</keyword>
<feature type="compositionally biased region" description="Low complexity" evidence="1">
    <location>
        <begin position="438"/>
        <end position="450"/>
    </location>
</feature>
<dbReference type="PANTHER" id="PTHR12300">
    <property type="entry name" value="HVA22-LIKE PROTEINS"/>
    <property type="match status" value="1"/>
</dbReference>
<keyword evidence="2" id="KW-0472">Membrane</keyword>
<evidence type="ECO:0000313" key="3">
    <source>
        <dbReference type="EMBL" id="KAJ3174980.1"/>
    </source>
</evidence>
<feature type="compositionally biased region" description="Basic and acidic residues" evidence="1">
    <location>
        <begin position="451"/>
        <end position="461"/>
    </location>
</feature>
<keyword evidence="3" id="KW-0675">Receptor</keyword>
<dbReference type="InterPro" id="IPR004345">
    <property type="entry name" value="TB2_DP1_HVA22"/>
</dbReference>
<sequence length="461" mass="50324">MLVPLAKIACYAWGGYSTYKALSANATLGKRQRWACYWITLVVLEAVEPIADWLLFWVPFYYNAKLVLLLCLCFWTTKATTPIFKSFIHPVMSRKQQKLTYYEKSLHTSLASAQTSVAVRVNRISTWLPQIKWSLPPIEPDMIEDETEEADIAEEPSKQPDITETTSSLDIASILEIASSDPQQITLGTPEYSYEVESEGQTTALLPKDAAMQDAEAAEQERLAEELLDIDLMAELLSISELDYSIPEDGGSDIENHATNKDRDMPILSIDDILNMPDPQSSSGLDEPALPVMADVETELRTVQSSEALENFDRGSENDDVHALSKSPAESPAHVRRTRRHGAPTDDAEYAEPPYSGTRITALPPVGPEPDDDRDSMVAIPRFRVSVARGSAPGSAGGSAAGTPAAGTPSPPLRKITRPTSVAGRSRTVVSSLGREQAAALRRSARLKAAGNDRGEPSIDK</sequence>
<feature type="transmembrane region" description="Helical" evidence="2">
    <location>
        <begin position="35"/>
        <end position="60"/>
    </location>
</feature>
<dbReference type="Pfam" id="PF03134">
    <property type="entry name" value="TB2_DP1_HVA22"/>
    <property type="match status" value="1"/>
</dbReference>
<reference evidence="3" key="1">
    <citation type="submission" date="2020-05" db="EMBL/GenBank/DDBJ databases">
        <title>Phylogenomic resolution of chytrid fungi.</title>
        <authorList>
            <person name="Stajich J.E."/>
            <person name="Amses K."/>
            <person name="Simmons R."/>
            <person name="Seto K."/>
            <person name="Myers J."/>
            <person name="Bonds A."/>
            <person name="Quandt C.A."/>
            <person name="Barry K."/>
            <person name="Liu P."/>
            <person name="Grigoriev I."/>
            <person name="Longcore J.E."/>
            <person name="James T.Y."/>
        </authorList>
    </citation>
    <scope>NUCLEOTIDE SEQUENCE</scope>
    <source>
        <strain evidence="3">JEL0379</strain>
    </source>
</reference>
<gene>
    <name evidence="3" type="primary">REEP2</name>
    <name evidence="3" type="ORF">HDU87_006514</name>
</gene>
<feature type="compositionally biased region" description="Basic and acidic residues" evidence="1">
    <location>
        <begin position="311"/>
        <end position="323"/>
    </location>
</feature>